<keyword evidence="3" id="KW-0479">Metal-binding</keyword>
<dbReference type="FunFam" id="1.10.630.10:FF:000024">
    <property type="entry name" value="Allene oxide synthase, chloroplastic"/>
    <property type="match status" value="1"/>
</dbReference>
<dbReference type="GO" id="GO:0005506">
    <property type="term" value="F:iron ion binding"/>
    <property type="evidence" value="ECO:0007669"/>
    <property type="project" value="InterPro"/>
</dbReference>
<evidence type="ECO:0000313" key="7">
    <source>
        <dbReference type="Proteomes" id="UP001293593"/>
    </source>
</evidence>
<evidence type="ECO:0000256" key="3">
    <source>
        <dbReference type="ARBA" id="ARBA00022723"/>
    </source>
</evidence>
<dbReference type="AlphaFoldDB" id="A0AAE1N8Q4"/>
<keyword evidence="4" id="KW-0408">Iron</keyword>
<dbReference type="SUPFAM" id="SSF48264">
    <property type="entry name" value="Cytochrome P450"/>
    <property type="match status" value="1"/>
</dbReference>
<dbReference type="Gene3D" id="1.10.630.10">
    <property type="entry name" value="Cytochrome P450"/>
    <property type="match status" value="1"/>
</dbReference>
<gene>
    <name evidence="6" type="ORF">QN277_001441</name>
</gene>
<keyword evidence="7" id="KW-1185">Reference proteome</keyword>
<proteinExistence type="inferred from homology"/>
<dbReference type="PANTHER" id="PTHR24286">
    <property type="entry name" value="CYTOCHROME P450 26"/>
    <property type="match status" value="1"/>
</dbReference>
<evidence type="ECO:0000313" key="6">
    <source>
        <dbReference type="EMBL" id="KAK4284639.1"/>
    </source>
</evidence>
<dbReference type="GO" id="GO:0004497">
    <property type="term" value="F:monooxygenase activity"/>
    <property type="evidence" value="ECO:0007669"/>
    <property type="project" value="InterPro"/>
</dbReference>
<evidence type="ECO:0008006" key="8">
    <source>
        <dbReference type="Google" id="ProtNLM"/>
    </source>
</evidence>
<dbReference type="InterPro" id="IPR036396">
    <property type="entry name" value="Cyt_P450_sf"/>
</dbReference>
<evidence type="ECO:0000256" key="1">
    <source>
        <dbReference type="ARBA" id="ARBA00010617"/>
    </source>
</evidence>
<comment type="similarity">
    <text evidence="1">Belongs to the cytochrome P450 family.</text>
</comment>
<dbReference type="CDD" id="cd11071">
    <property type="entry name" value="CYP74"/>
    <property type="match status" value="1"/>
</dbReference>
<organism evidence="6 7">
    <name type="scientific">Acacia crassicarpa</name>
    <name type="common">northern wattle</name>
    <dbReference type="NCBI Taxonomy" id="499986"/>
    <lineage>
        <taxon>Eukaryota</taxon>
        <taxon>Viridiplantae</taxon>
        <taxon>Streptophyta</taxon>
        <taxon>Embryophyta</taxon>
        <taxon>Tracheophyta</taxon>
        <taxon>Spermatophyta</taxon>
        <taxon>Magnoliopsida</taxon>
        <taxon>eudicotyledons</taxon>
        <taxon>Gunneridae</taxon>
        <taxon>Pentapetalae</taxon>
        <taxon>rosids</taxon>
        <taxon>fabids</taxon>
        <taxon>Fabales</taxon>
        <taxon>Fabaceae</taxon>
        <taxon>Caesalpinioideae</taxon>
        <taxon>mimosoid clade</taxon>
        <taxon>Acacieae</taxon>
        <taxon>Acacia</taxon>
    </lineage>
</organism>
<accession>A0AAE1N8Q4</accession>
<evidence type="ECO:0000256" key="5">
    <source>
        <dbReference type="ARBA" id="ARBA00023239"/>
    </source>
</evidence>
<dbReference type="InterPro" id="IPR001128">
    <property type="entry name" value="Cyt_P450"/>
</dbReference>
<dbReference type="EMBL" id="JAWXYG010000001">
    <property type="protein sequence ID" value="KAK4284639.1"/>
    <property type="molecule type" value="Genomic_DNA"/>
</dbReference>
<keyword evidence="5" id="KW-0456">Lyase</keyword>
<dbReference type="GO" id="GO:0006631">
    <property type="term" value="P:fatty acid metabolic process"/>
    <property type="evidence" value="ECO:0007669"/>
    <property type="project" value="UniProtKB-ARBA"/>
</dbReference>
<evidence type="ECO:0000256" key="2">
    <source>
        <dbReference type="ARBA" id="ARBA00022617"/>
    </source>
</evidence>
<dbReference type="Pfam" id="PF00067">
    <property type="entry name" value="p450"/>
    <property type="match status" value="1"/>
</dbReference>
<dbReference type="PANTHER" id="PTHR24286:SF302">
    <property type="entry name" value="ALLENE OXIDE SYNTHASE 2"/>
    <property type="match status" value="1"/>
</dbReference>
<sequence>MFSSSSSSSGADKLPMKPIPGSYGPPFIGAIADRRDFFYNLGREKFFTSKIEKYQSTVFRTNMPPGPFIASDPRVVAVLDAVSFPILFDVSKVEKRDLFTGTYMPSTALTGGYRVCSYLDPSEPKHALIKRFLFSLLASRHDKVLPLLKSSLSNIFLKLEQDISAKGEADFNTISDNESFNFVFHYFCGVDPSETKIGSNGPKLIQNWLLAQLGPIVTLGLPKFLSLAEDLLLHTFPFPPCLVKSAYNKVYNAVAGSATEALDQAVRLGLQREEAAHNLVFVLGFNTFGGVKVMFPSIMKWVGLAGESLHKKLADEIRTVVKSDGGLTLGSLDKMTLTKSAVWEALRIEPPVPFQYAKAKEDLVVQSHDARFEIKKGEMIFGYQPLATRDPKVFERADEFVADRFVGEEGERLLKYVYWSNGRETEDPNTENKQCAGKNLVVLLGRLLLVEFFLQYDTFTIEEKTPVLGPTIAFKSLTKAN</sequence>
<comment type="caution">
    <text evidence="6">The sequence shown here is derived from an EMBL/GenBank/DDBJ whole genome shotgun (WGS) entry which is preliminary data.</text>
</comment>
<name>A0AAE1N8Q4_9FABA</name>
<dbReference type="Proteomes" id="UP001293593">
    <property type="component" value="Unassembled WGS sequence"/>
</dbReference>
<dbReference type="GO" id="GO:0016125">
    <property type="term" value="P:sterol metabolic process"/>
    <property type="evidence" value="ECO:0007669"/>
    <property type="project" value="TreeGrafter"/>
</dbReference>
<dbReference type="GO" id="GO:0016829">
    <property type="term" value="F:lyase activity"/>
    <property type="evidence" value="ECO:0007669"/>
    <property type="project" value="UniProtKB-KW"/>
</dbReference>
<dbReference type="GO" id="GO:0020037">
    <property type="term" value="F:heme binding"/>
    <property type="evidence" value="ECO:0007669"/>
    <property type="project" value="InterPro"/>
</dbReference>
<keyword evidence="2" id="KW-0349">Heme</keyword>
<reference evidence="6" key="1">
    <citation type="submission" date="2023-10" db="EMBL/GenBank/DDBJ databases">
        <title>Chromosome-level genome of the transformable northern wattle, Acacia crassicarpa.</title>
        <authorList>
            <person name="Massaro I."/>
            <person name="Sinha N.R."/>
            <person name="Poethig S."/>
            <person name="Leichty A.R."/>
        </authorList>
    </citation>
    <scope>NUCLEOTIDE SEQUENCE</scope>
    <source>
        <strain evidence="6">Acra3RX</strain>
        <tissue evidence="6">Leaf</tissue>
    </source>
</reference>
<evidence type="ECO:0000256" key="4">
    <source>
        <dbReference type="ARBA" id="ARBA00023004"/>
    </source>
</evidence>
<dbReference type="GO" id="GO:0016705">
    <property type="term" value="F:oxidoreductase activity, acting on paired donors, with incorporation or reduction of molecular oxygen"/>
    <property type="evidence" value="ECO:0007669"/>
    <property type="project" value="InterPro"/>
</dbReference>
<protein>
    <recommendedName>
        <fullName evidence="8">Allene oxide synthase</fullName>
    </recommendedName>
</protein>